<evidence type="ECO:0000313" key="5">
    <source>
        <dbReference type="Proteomes" id="UP001515480"/>
    </source>
</evidence>
<dbReference type="Proteomes" id="UP001515480">
    <property type="component" value="Unassembled WGS sequence"/>
</dbReference>
<evidence type="ECO:0000259" key="3">
    <source>
        <dbReference type="PROSITE" id="PS50056"/>
    </source>
</evidence>
<proteinExistence type="inferred from homology"/>
<comment type="similarity">
    <text evidence="1">Belongs to the protein-tyrosine phosphatase family. Non-receptor class dual specificity subfamily.</text>
</comment>
<dbReference type="InterPro" id="IPR000387">
    <property type="entry name" value="Tyr_Pase_dom"/>
</dbReference>
<comment type="caution">
    <text evidence="4">The sequence shown here is derived from an EMBL/GenBank/DDBJ whole genome shotgun (WGS) entry which is preliminary data.</text>
</comment>
<dbReference type="GO" id="GO:0008138">
    <property type="term" value="F:protein tyrosine/serine/threonine phosphatase activity"/>
    <property type="evidence" value="ECO:0007669"/>
    <property type="project" value="TreeGrafter"/>
</dbReference>
<dbReference type="CDD" id="cd14498">
    <property type="entry name" value="DSP"/>
    <property type="match status" value="1"/>
</dbReference>
<organism evidence="4 5">
    <name type="scientific">Prymnesium parvum</name>
    <name type="common">Toxic golden alga</name>
    <dbReference type="NCBI Taxonomy" id="97485"/>
    <lineage>
        <taxon>Eukaryota</taxon>
        <taxon>Haptista</taxon>
        <taxon>Haptophyta</taxon>
        <taxon>Prymnesiophyceae</taxon>
        <taxon>Prymnesiales</taxon>
        <taxon>Prymnesiaceae</taxon>
        <taxon>Prymnesium</taxon>
    </lineage>
</organism>
<dbReference type="EMBL" id="JBGBPQ010000004">
    <property type="protein sequence ID" value="KAL1525707.1"/>
    <property type="molecule type" value="Genomic_DNA"/>
</dbReference>
<gene>
    <name evidence="4" type="ORF">AB1Y20_020553</name>
</gene>
<dbReference type="SUPFAM" id="SSF52799">
    <property type="entry name" value="(Phosphotyrosine protein) phosphatases II"/>
    <property type="match status" value="1"/>
</dbReference>
<feature type="domain" description="Tyrosine specific protein phosphatases" evidence="3">
    <location>
        <begin position="195"/>
        <end position="253"/>
    </location>
</feature>
<dbReference type="InterPro" id="IPR000340">
    <property type="entry name" value="Dual-sp_phosphatase_cat-dom"/>
</dbReference>
<evidence type="ECO:0000256" key="2">
    <source>
        <dbReference type="SAM" id="MobiDB-lite"/>
    </source>
</evidence>
<dbReference type="PANTHER" id="PTHR45848">
    <property type="entry name" value="DUAL SPECIFICITY PROTEIN PHOSPHATASE 12 FAMILY MEMBER"/>
    <property type="match status" value="1"/>
</dbReference>
<dbReference type="Gene3D" id="3.90.190.10">
    <property type="entry name" value="Protein tyrosine phosphatase superfamily"/>
    <property type="match status" value="1"/>
</dbReference>
<dbReference type="PROSITE" id="PS50056">
    <property type="entry name" value="TYR_PHOSPHATASE_2"/>
    <property type="match status" value="1"/>
</dbReference>
<dbReference type="PANTHER" id="PTHR45848:SF6">
    <property type="entry name" value="OS02G0251700 PROTEIN"/>
    <property type="match status" value="1"/>
</dbReference>
<evidence type="ECO:0000256" key="1">
    <source>
        <dbReference type="ARBA" id="ARBA00008601"/>
    </source>
</evidence>
<evidence type="ECO:0000313" key="4">
    <source>
        <dbReference type="EMBL" id="KAL1525707.1"/>
    </source>
</evidence>
<dbReference type="Pfam" id="PF00782">
    <property type="entry name" value="DSPc"/>
    <property type="match status" value="1"/>
</dbReference>
<dbReference type="AlphaFoldDB" id="A0AB34JXY0"/>
<keyword evidence="5" id="KW-1185">Reference proteome</keyword>
<feature type="region of interest" description="Disordered" evidence="2">
    <location>
        <begin position="283"/>
        <end position="315"/>
    </location>
</feature>
<name>A0AB34JXY0_PRYPA</name>
<sequence>MEGSDEAAGTQPRWLRCFEAAEPAEDIVRAWLLELGPQGLADAKLDPHAARSALRAAIVDAREQSEAVRKDAASGWKLTATIIRAMDDAMGIGPLKPSALFGPKGVDLHAPRQIVKAEGRTGTVGLFWSSVQGAARVDLLLANGITHRLNVAAECERSLPEAAELVTKTVPMKDLQHEQLGEEAEAATVWVEQLRECMELLRGWKASAAASGTTINVNVNCQMGKNRSGAVIAAWLCLEHGWELIPAVEHLRQVSTLALGNPHLNVALAHVVGKDDVDIPLNPADEGGSWVTFSPPGSPKQMRTPKEEDLPTDSLADGAARRLHELNLGEREELAAEEEDGLADLADLLDEL</sequence>
<accession>A0AB34JXY0</accession>
<dbReference type="InterPro" id="IPR029021">
    <property type="entry name" value="Prot-tyrosine_phosphatase-like"/>
</dbReference>
<protein>
    <recommendedName>
        <fullName evidence="3">Tyrosine specific protein phosphatases domain-containing protein</fullName>
    </recommendedName>
</protein>
<reference evidence="4 5" key="1">
    <citation type="journal article" date="2024" name="Science">
        <title>Giant polyketide synthase enzymes in the biosynthesis of giant marine polyether toxins.</title>
        <authorList>
            <person name="Fallon T.R."/>
            <person name="Shende V.V."/>
            <person name="Wierzbicki I.H."/>
            <person name="Pendleton A.L."/>
            <person name="Watervoot N.F."/>
            <person name="Auber R.P."/>
            <person name="Gonzalez D.J."/>
            <person name="Wisecaver J.H."/>
            <person name="Moore B.S."/>
        </authorList>
    </citation>
    <scope>NUCLEOTIDE SEQUENCE [LARGE SCALE GENOMIC DNA]</scope>
    <source>
        <strain evidence="4 5">12B1</strain>
    </source>
</reference>